<dbReference type="InterPro" id="IPR036942">
    <property type="entry name" value="Beta-barrel_TonB_sf"/>
</dbReference>
<dbReference type="Gene3D" id="2.60.40.1120">
    <property type="entry name" value="Carboxypeptidase-like, regulatory domain"/>
    <property type="match status" value="1"/>
</dbReference>
<keyword evidence="13" id="KW-0675">Receptor</keyword>
<keyword evidence="14" id="KW-1185">Reference proteome</keyword>
<dbReference type="PROSITE" id="PS52016">
    <property type="entry name" value="TONB_DEPENDENT_REC_3"/>
    <property type="match status" value="1"/>
</dbReference>
<keyword evidence="7 8" id="KW-0998">Cell outer membrane</keyword>
<dbReference type="PANTHER" id="PTHR30442:SF0">
    <property type="entry name" value="FE(3+) DICITRATE TRANSPORT PROTEIN FECA"/>
    <property type="match status" value="1"/>
</dbReference>
<evidence type="ECO:0000256" key="2">
    <source>
        <dbReference type="ARBA" id="ARBA00022448"/>
    </source>
</evidence>
<accession>A0ABW2ZDT8</accession>
<evidence type="ECO:0000313" key="13">
    <source>
        <dbReference type="EMBL" id="MFD0764339.1"/>
    </source>
</evidence>
<keyword evidence="5 9" id="KW-0798">TonB box</keyword>
<dbReference type="InterPro" id="IPR037066">
    <property type="entry name" value="Plug_dom_sf"/>
</dbReference>
<comment type="subcellular location">
    <subcellularLocation>
        <location evidence="1 8">Cell outer membrane</location>
        <topology evidence="1 8">Multi-pass membrane protein</topology>
    </subcellularLocation>
</comment>
<evidence type="ECO:0000313" key="14">
    <source>
        <dbReference type="Proteomes" id="UP001597073"/>
    </source>
</evidence>
<evidence type="ECO:0000256" key="9">
    <source>
        <dbReference type="RuleBase" id="RU003357"/>
    </source>
</evidence>
<keyword evidence="3 8" id="KW-1134">Transmembrane beta strand</keyword>
<protein>
    <submittedName>
        <fullName evidence="13">TonB-dependent receptor domain-containing protein</fullName>
    </submittedName>
</protein>
<dbReference type="Gene3D" id="2.40.170.20">
    <property type="entry name" value="TonB-dependent receptor, beta-barrel domain"/>
    <property type="match status" value="1"/>
</dbReference>
<keyword evidence="6 8" id="KW-0472">Membrane</keyword>
<evidence type="ECO:0000256" key="4">
    <source>
        <dbReference type="ARBA" id="ARBA00022692"/>
    </source>
</evidence>
<dbReference type="SUPFAM" id="SSF49464">
    <property type="entry name" value="Carboxypeptidase regulatory domain-like"/>
    <property type="match status" value="1"/>
</dbReference>
<keyword evidence="2 8" id="KW-0813">Transport</keyword>
<evidence type="ECO:0000256" key="5">
    <source>
        <dbReference type="ARBA" id="ARBA00023077"/>
    </source>
</evidence>
<dbReference type="Gene3D" id="2.170.130.10">
    <property type="entry name" value="TonB-dependent receptor, plug domain"/>
    <property type="match status" value="1"/>
</dbReference>
<reference evidence="14" key="1">
    <citation type="journal article" date="2019" name="Int. J. Syst. Evol. Microbiol.">
        <title>The Global Catalogue of Microorganisms (GCM) 10K type strain sequencing project: providing services to taxonomists for standard genome sequencing and annotation.</title>
        <authorList>
            <consortium name="The Broad Institute Genomics Platform"/>
            <consortium name="The Broad Institute Genome Sequencing Center for Infectious Disease"/>
            <person name="Wu L."/>
            <person name="Ma J."/>
        </authorList>
    </citation>
    <scope>NUCLEOTIDE SEQUENCE [LARGE SCALE GENOMIC DNA]</scope>
    <source>
        <strain evidence="14">CCUG 60742</strain>
    </source>
</reference>
<evidence type="ECO:0000256" key="8">
    <source>
        <dbReference type="PROSITE-ProRule" id="PRU01360"/>
    </source>
</evidence>
<evidence type="ECO:0000256" key="6">
    <source>
        <dbReference type="ARBA" id="ARBA00023136"/>
    </source>
</evidence>
<comment type="caution">
    <text evidence="13">The sequence shown here is derived from an EMBL/GenBank/DDBJ whole genome shotgun (WGS) entry which is preliminary data.</text>
</comment>
<keyword evidence="10" id="KW-0732">Signal</keyword>
<dbReference type="InterPro" id="IPR008969">
    <property type="entry name" value="CarboxyPept-like_regulatory"/>
</dbReference>
<dbReference type="Pfam" id="PF00593">
    <property type="entry name" value="TonB_dep_Rec_b-barrel"/>
    <property type="match status" value="1"/>
</dbReference>
<dbReference type="SUPFAM" id="SSF56935">
    <property type="entry name" value="Porins"/>
    <property type="match status" value="1"/>
</dbReference>
<evidence type="ECO:0000256" key="3">
    <source>
        <dbReference type="ARBA" id="ARBA00022452"/>
    </source>
</evidence>
<dbReference type="InterPro" id="IPR000531">
    <property type="entry name" value="Beta-barrel_TonB"/>
</dbReference>
<evidence type="ECO:0000256" key="1">
    <source>
        <dbReference type="ARBA" id="ARBA00004571"/>
    </source>
</evidence>
<dbReference type="InterPro" id="IPR012910">
    <property type="entry name" value="Plug_dom"/>
</dbReference>
<sequence>MKNKLLQFIFALLITLITSAASAQQLQISGVVKSSNHIVEGATITLLPDTLKTASDAGGYFKFNGLKPGNYEVLITYLGAETYRKKVTLKDQSISLAVSLKYEDSRQLSEVNVQDTVFKQASGNLRQVEGTAIYAGKKTEVINIASLNANLATNNTRQIYSRAAGINIIEYDGGGLQLGIGGRGLNPSRVSNFNTRQNGYDISADALGYPESYYTPTTEAVDRIEIIRGAASLQYGTQFGGLVNFKMKQGPANKPFEITSRQTAGSFGFFNTFNSIGGSTKKLNYYAYYQYKRGDGWRPNSHFDQHGAYVHLDYSISDKLKITGEYTYMDYLAQLPGGLTDQQFNEDDHQSVRARNWFKVNWNLASISLDYKFNDNTKLNWRTYHLDANRTALGILDFINTDDDGGPRDMMKDNYSNYGSELRVLHQYKLGGTQTNSLLTGVRVYKGKTLRSQGEADAGSGPVFEYSGAFPSSSQYTFPGTNVAVFTENIFQLTDKWSVTPGARFEYISTKADGYYTKRSSPYPDYYLIQTPENKVNNRSFVFFGVGTSYKPVQGVEVYANISQNYRSVNFNDIRVLNANARVDSNLTDERGYTVDGGVRGNINNFMRYDVSVFYLKYNRRIGSVFVASDDYTVAYRFRRNIGDSRNIGLESLLEADLLKAFTQGISKYKLSVYTNFALIDAKYVNSLDKSVLKGNKVEFVPPVLFRTGLSFGNKRFDVSYQFSYVGKQYSDATNTEFSPRAVDGVVPSYKVMDLSASYNWRWFTLSGSINNLSNAKYYTRRADGYPGPGILPSDPRGYYMTLQVKY</sequence>
<dbReference type="EMBL" id="JBHTIA010000003">
    <property type="protein sequence ID" value="MFD0764339.1"/>
    <property type="molecule type" value="Genomic_DNA"/>
</dbReference>
<evidence type="ECO:0000259" key="11">
    <source>
        <dbReference type="Pfam" id="PF00593"/>
    </source>
</evidence>
<evidence type="ECO:0000256" key="10">
    <source>
        <dbReference type="SAM" id="SignalP"/>
    </source>
</evidence>
<feature type="domain" description="TonB-dependent receptor-like beta-barrel" evidence="11">
    <location>
        <begin position="325"/>
        <end position="773"/>
    </location>
</feature>
<dbReference type="Pfam" id="PF13715">
    <property type="entry name" value="CarbopepD_reg_2"/>
    <property type="match status" value="1"/>
</dbReference>
<proteinExistence type="inferred from homology"/>
<feature type="chain" id="PRO_5046046909" evidence="10">
    <location>
        <begin position="24"/>
        <end position="807"/>
    </location>
</feature>
<gene>
    <name evidence="13" type="ORF">ACFQZI_05710</name>
</gene>
<feature type="signal peptide" evidence="10">
    <location>
        <begin position="1"/>
        <end position="23"/>
    </location>
</feature>
<evidence type="ECO:0000259" key="12">
    <source>
        <dbReference type="Pfam" id="PF07715"/>
    </source>
</evidence>
<dbReference type="Pfam" id="PF07715">
    <property type="entry name" value="Plug"/>
    <property type="match status" value="1"/>
</dbReference>
<organism evidence="13 14">
    <name type="scientific">Mucilaginibacter lutimaris</name>
    <dbReference type="NCBI Taxonomy" id="931629"/>
    <lineage>
        <taxon>Bacteria</taxon>
        <taxon>Pseudomonadati</taxon>
        <taxon>Bacteroidota</taxon>
        <taxon>Sphingobacteriia</taxon>
        <taxon>Sphingobacteriales</taxon>
        <taxon>Sphingobacteriaceae</taxon>
        <taxon>Mucilaginibacter</taxon>
    </lineage>
</organism>
<keyword evidence="4 8" id="KW-0812">Transmembrane</keyword>
<evidence type="ECO:0000256" key="7">
    <source>
        <dbReference type="ARBA" id="ARBA00023237"/>
    </source>
</evidence>
<dbReference type="RefSeq" id="WP_377139589.1">
    <property type="nucleotide sequence ID" value="NZ_JBHTIA010000003.1"/>
</dbReference>
<dbReference type="InterPro" id="IPR039426">
    <property type="entry name" value="TonB-dep_rcpt-like"/>
</dbReference>
<comment type="similarity">
    <text evidence="8 9">Belongs to the TonB-dependent receptor family.</text>
</comment>
<name>A0ABW2ZDT8_9SPHI</name>
<feature type="domain" description="TonB-dependent receptor plug" evidence="12">
    <location>
        <begin position="139"/>
        <end position="238"/>
    </location>
</feature>
<dbReference type="Proteomes" id="UP001597073">
    <property type="component" value="Unassembled WGS sequence"/>
</dbReference>
<dbReference type="PANTHER" id="PTHR30442">
    <property type="entry name" value="IRON III DICITRATE TRANSPORT PROTEIN FECA"/>
    <property type="match status" value="1"/>
</dbReference>